<evidence type="ECO:0000256" key="1">
    <source>
        <dbReference type="SAM" id="MobiDB-lite"/>
    </source>
</evidence>
<proteinExistence type="predicted"/>
<feature type="region of interest" description="Disordered" evidence="1">
    <location>
        <begin position="1"/>
        <end position="64"/>
    </location>
</feature>
<keyword evidence="3" id="KW-1185">Reference proteome</keyword>
<reference evidence="2 3" key="1">
    <citation type="journal article" date="2020" name="Microb. Genom.">
        <title>Genetic diversity of clinical and environmental Mucorales isolates obtained from an investigation of mucormycosis cases among solid organ transplant recipients.</title>
        <authorList>
            <person name="Nguyen M.H."/>
            <person name="Kaul D."/>
            <person name="Muto C."/>
            <person name="Cheng S.J."/>
            <person name="Richter R.A."/>
            <person name="Bruno V.M."/>
            <person name="Liu G."/>
            <person name="Beyhan S."/>
            <person name="Sundermann A.J."/>
            <person name="Mounaud S."/>
            <person name="Pasculle A.W."/>
            <person name="Nierman W.C."/>
            <person name="Driscoll E."/>
            <person name="Cumbie R."/>
            <person name="Clancy C.J."/>
            <person name="Dupont C.L."/>
        </authorList>
    </citation>
    <scope>NUCLEOTIDE SEQUENCE [LARGE SCALE GENOMIC DNA]</scope>
    <source>
        <strain evidence="2 3">GL24</strain>
    </source>
</reference>
<dbReference type="EMBL" id="JAANIU010008910">
    <property type="protein sequence ID" value="KAG1534066.1"/>
    <property type="molecule type" value="Genomic_DNA"/>
</dbReference>
<evidence type="ECO:0000313" key="2">
    <source>
        <dbReference type="EMBL" id="KAG1534066.1"/>
    </source>
</evidence>
<evidence type="ECO:0000313" key="3">
    <source>
        <dbReference type="Proteomes" id="UP000740926"/>
    </source>
</evidence>
<dbReference type="Proteomes" id="UP000740926">
    <property type="component" value="Unassembled WGS sequence"/>
</dbReference>
<dbReference type="AlphaFoldDB" id="A0A9P6XWH6"/>
<sequence length="139" mass="14773">MPRCHADGSPVTRSAAVARPSVKRRPMPAGTIRTPSSDAPRGATRTAPSSTCTADTPSSRLTTKRVPSAVMLPSRVRTMKGRERRSGSGAVSIRISPACSAITRCCVSNNTSIEVAAFNTTRVWSANVSSRREPTGVRY</sequence>
<organism evidence="2 3">
    <name type="scientific">Rhizopus delemar</name>
    <dbReference type="NCBI Taxonomy" id="936053"/>
    <lineage>
        <taxon>Eukaryota</taxon>
        <taxon>Fungi</taxon>
        <taxon>Fungi incertae sedis</taxon>
        <taxon>Mucoromycota</taxon>
        <taxon>Mucoromycotina</taxon>
        <taxon>Mucoromycetes</taxon>
        <taxon>Mucorales</taxon>
        <taxon>Mucorineae</taxon>
        <taxon>Rhizopodaceae</taxon>
        <taxon>Rhizopus</taxon>
    </lineage>
</organism>
<comment type="caution">
    <text evidence="2">The sequence shown here is derived from an EMBL/GenBank/DDBJ whole genome shotgun (WGS) entry which is preliminary data.</text>
</comment>
<gene>
    <name evidence="2" type="ORF">G6F50_015665</name>
</gene>
<feature type="compositionally biased region" description="Polar residues" evidence="1">
    <location>
        <begin position="46"/>
        <end position="61"/>
    </location>
</feature>
<accession>A0A9P6XWH6</accession>
<protein>
    <submittedName>
        <fullName evidence="2">Uncharacterized protein</fullName>
    </submittedName>
</protein>
<name>A0A9P6XWH6_9FUNG</name>